<feature type="transmembrane region" description="Helical" evidence="12">
    <location>
        <begin position="308"/>
        <end position="331"/>
    </location>
</feature>
<evidence type="ECO:0000256" key="2">
    <source>
        <dbReference type="ARBA" id="ARBA00006434"/>
    </source>
</evidence>
<evidence type="ECO:0000256" key="1">
    <source>
        <dbReference type="ARBA" id="ARBA00004651"/>
    </source>
</evidence>
<feature type="transmembrane region" description="Helical" evidence="12">
    <location>
        <begin position="187"/>
        <end position="205"/>
    </location>
</feature>
<evidence type="ECO:0000256" key="3">
    <source>
        <dbReference type="ARBA" id="ARBA00022448"/>
    </source>
</evidence>
<evidence type="ECO:0000256" key="9">
    <source>
        <dbReference type="ARBA" id="ARBA00023136"/>
    </source>
</evidence>
<name>A0A1J1IIU8_9DIPT</name>
<evidence type="ECO:0000256" key="11">
    <source>
        <dbReference type="RuleBase" id="RU362091"/>
    </source>
</evidence>
<dbReference type="AlphaFoldDB" id="A0A1J1IIU8"/>
<reference evidence="14 15" key="1">
    <citation type="submission" date="2015-04" db="EMBL/GenBank/DDBJ databases">
        <authorList>
            <person name="Syromyatnikov M.Y."/>
            <person name="Popov V.N."/>
        </authorList>
    </citation>
    <scope>NUCLEOTIDE SEQUENCE [LARGE SCALE GENOMIC DNA]</scope>
</reference>
<dbReference type="STRING" id="568069.A0A1J1IIU8"/>
<dbReference type="Gene3D" id="1.20.1730.10">
    <property type="entry name" value="Sodium/glucose cotransporter"/>
    <property type="match status" value="1"/>
</dbReference>
<evidence type="ECO:0000313" key="14">
    <source>
        <dbReference type="EMBL" id="CRL00147.1"/>
    </source>
</evidence>
<feature type="transmembrane region" description="Helical" evidence="12">
    <location>
        <begin position="444"/>
        <end position="462"/>
    </location>
</feature>
<keyword evidence="5 12" id="KW-0812">Transmembrane</keyword>
<evidence type="ECO:0000256" key="4">
    <source>
        <dbReference type="ARBA" id="ARBA00022475"/>
    </source>
</evidence>
<keyword evidence="10" id="KW-0739">Sodium transport</keyword>
<evidence type="ECO:0000256" key="10">
    <source>
        <dbReference type="ARBA" id="ARBA00023201"/>
    </source>
</evidence>
<dbReference type="GO" id="GO:0015293">
    <property type="term" value="F:symporter activity"/>
    <property type="evidence" value="ECO:0007669"/>
    <property type="project" value="TreeGrafter"/>
</dbReference>
<sequence>MKKILIVLITAIVALSAYADEIRFSEEYEDDLELLESSLKESDDHQCMEKTKRAFSLYDYSVVIAMLAVSLKIGVFYGFFHKSSSNSEDFMLGSKMGLFPVTLSLTTSFVTAIELLGNPAEMFFHGTQFSLIGNYLNGSRYSGCHQGVRFGKEMRLMGGTLYIIQMCFYTSVSVLAPAIALSKATGLNTRLAIVLIYVVCIFYSSQGGLKAVVIADTFQACILFISLILIVCFGTFYQKGGFSQVIEIAKENERLELWNLDTNPQTRHSVFSVIIGGFFYWTSLLCVNQATVQKAMSLKSLSKARIALALSIFGLVTVFIVNFYTGLLAFAKYEKCDPLKSGQIDAIDQLMPFFVMDVFGHIKFIVGIFVAGIFAASLGTVAACLSSLSAVTMEDILITGLNLKITPQKGSSYAKWMSVGYGIFSFGLIFLVEGRGVLQATLTLNGLVGGILLGLFSLGIFFKKANAKGAFFGGIIAIACVTVLGIISQFVNTETPFLDSSVSGCGCAVNVTSSTNLVEEHESKGWLLNIFGVSYMFYSMIGTLLTIFFGLVISLISDEHERVDTLRVSSSQDFHKDFHLHDRFSVASFTLATGRKLTSFIHHVAHDVSQSTLKVENKLKEVISHSNLHHLHHGIIHSDAEERISILNEENGEEDECVSLLKSRPDKMFFIGHDDDEKID</sequence>
<evidence type="ECO:0000256" key="13">
    <source>
        <dbReference type="SAM" id="SignalP"/>
    </source>
</evidence>
<evidence type="ECO:0000256" key="12">
    <source>
        <dbReference type="SAM" id="Phobius"/>
    </source>
</evidence>
<keyword evidence="7" id="KW-0915">Sodium</keyword>
<keyword evidence="8" id="KW-0406">Ion transport</keyword>
<feature type="chain" id="PRO_5013221438" evidence="13">
    <location>
        <begin position="20"/>
        <end position="680"/>
    </location>
</feature>
<dbReference type="InterPro" id="IPR038377">
    <property type="entry name" value="Na/Glc_symporter_sf"/>
</dbReference>
<dbReference type="EMBL" id="CVRI01000054">
    <property type="protein sequence ID" value="CRL00147.1"/>
    <property type="molecule type" value="Genomic_DNA"/>
</dbReference>
<dbReference type="PANTHER" id="PTHR42985:SF39">
    <property type="entry name" value="GH10366P"/>
    <property type="match status" value="1"/>
</dbReference>
<feature type="transmembrane region" description="Helical" evidence="12">
    <location>
        <begin position="159"/>
        <end position="181"/>
    </location>
</feature>
<dbReference type="PANTHER" id="PTHR42985">
    <property type="entry name" value="SODIUM-COUPLED MONOCARBOXYLATE TRANSPORTER"/>
    <property type="match status" value="1"/>
</dbReference>
<proteinExistence type="inferred from homology"/>
<organism evidence="14 15">
    <name type="scientific">Clunio marinus</name>
    <dbReference type="NCBI Taxonomy" id="568069"/>
    <lineage>
        <taxon>Eukaryota</taxon>
        <taxon>Metazoa</taxon>
        <taxon>Ecdysozoa</taxon>
        <taxon>Arthropoda</taxon>
        <taxon>Hexapoda</taxon>
        <taxon>Insecta</taxon>
        <taxon>Pterygota</taxon>
        <taxon>Neoptera</taxon>
        <taxon>Endopterygota</taxon>
        <taxon>Diptera</taxon>
        <taxon>Nematocera</taxon>
        <taxon>Chironomoidea</taxon>
        <taxon>Chironomidae</taxon>
        <taxon>Clunio</taxon>
    </lineage>
</organism>
<dbReference type="PROSITE" id="PS50283">
    <property type="entry name" value="NA_SOLUT_SYMP_3"/>
    <property type="match status" value="1"/>
</dbReference>
<feature type="transmembrane region" description="Helical" evidence="12">
    <location>
        <begin position="217"/>
        <end position="237"/>
    </location>
</feature>
<keyword evidence="13" id="KW-0732">Signal</keyword>
<dbReference type="NCBIfam" id="TIGR00813">
    <property type="entry name" value="sss"/>
    <property type="match status" value="1"/>
</dbReference>
<dbReference type="Pfam" id="PF00474">
    <property type="entry name" value="SSF"/>
    <property type="match status" value="1"/>
</dbReference>
<dbReference type="OrthoDB" id="6132759at2759"/>
<evidence type="ECO:0000256" key="5">
    <source>
        <dbReference type="ARBA" id="ARBA00022692"/>
    </source>
</evidence>
<comment type="similarity">
    <text evidence="2 11">Belongs to the sodium:solute symporter (SSF) (TC 2.A.21) family.</text>
</comment>
<keyword evidence="9 12" id="KW-0472">Membrane</keyword>
<evidence type="ECO:0000256" key="8">
    <source>
        <dbReference type="ARBA" id="ARBA00023065"/>
    </source>
</evidence>
<keyword evidence="15" id="KW-1185">Reference proteome</keyword>
<gene>
    <name evidence="14" type="ORF">CLUMA_CG013423</name>
</gene>
<dbReference type="Proteomes" id="UP000183832">
    <property type="component" value="Unassembled WGS sequence"/>
</dbReference>
<evidence type="ECO:0000313" key="15">
    <source>
        <dbReference type="Proteomes" id="UP000183832"/>
    </source>
</evidence>
<protein>
    <submittedName>
        <fullName evidence="14">CLUMA_CG013423, isoform A</fullName>
    </submittedName>
</protein>
<feature type="transmembrane region" description="Helical" evidence="12">
    <location>
        <begin position="60"/>
        <end position="80"/>
    </location>
</feature>
<feature type="transmembrane region" description="Helical" evidence="12">
    <location>
        <begin position="469"/>
        <end position="491"/>
    </location>
</feature>
<dbReference type="InterPro" id="IPR001734">
    <property type="entry name" value="Na/solute_symporter"/>
</dbReference>
<feature type="signal peptide" evidence="13">
    <location>
        <begin position="1"/>
        <end position="19"/>
    </location>
</feature>
<evidence type="ECO:0000256" key="6">
    <source>
        <dbReference type="ARBA" id="ARBA00022989"/>
    </source>
</evidence>
<dbReference type="CDD" id="cd11492">
    <property type="entry name" value="SLC5sbd_NIS-SMVT"/>
    <property type="match status" value="1"/>
</dbReference>
<accession>A0A1J1IIU8</accession>
<keyword evidence="4" id="KW-1003">Cell membrane</keyword>
<dbReference type="GO" id="GO:0005886">
    <property type="term" value="C:plasma membrane"/>
    <property type="evidence" value="ECO:0007669"/>
    <property type="project" value="UniProtKB-SubCell"/>
</dbReference>
<dbReference type="GO" id="GO:0006814">
    <property type="term" value="P:sodium ion transport"/>
    <property type="evidence" value="ECO:0007669"/>
    <property type="project" value="UniProtKB-KW"/>
</dbReference>
<dbReference type="InterPro" id="IPR051163">
    <property type="entry name" value="Sodium:Solute_Symporter_SSF"/>
</dbReference>
<feature type="transmembrane region" description="Helical" evidence="12">
    <location>
        <begin position="92"/>
        <end position="116"/>
    </location>
</feature>
<comment type="subcellular location">
    <subcellularLocation>
        <location evidence="1">Cell membrane</location>
        <topology evidence="1">Multi-pass membrane protein</topology>
    </subcellularLocation>
</comment>
<feature type="transmembrane region" description="Helical" evidence="12">
    <location>
        <begin position="268"/>
        <end position="287"/>
    </location>
</feature>
<evidence type="ECO:0000256" key="7">
    <source>
        <dbReference type="ARBA" id="ARBA00023053"/>
    </source>
</evidence>
<feature type="transmembrane region" description="Helical" evidence="12">
    <location>
        <begin position="413"/>
        <end position="432"/>
    </location>
</feature>
<feature type="transmembrane region" description="Helical" evidence="12">
    <location>
        <begin position="364"/>
        <end position="392"/>
    </location>
</feature>
<feature type="transmembrane region" description="Helical" evidence="12">
    <location>
        <begin position="535"/>
        <end position="557"/>
    </location>
</feature>
<keyword evidence="3" id="KW-0813">Transport</keyword>
<keyword evidence="6 12" id="KW-1133">Transmembrane helix</keyword>